<feature type="transmembrane region" description="Helical" evidence="3">
    <location>
        <begin position="160"/>
        <end position="180"/>
    </location>
</feature>
<dbReference type="InterPro" id="IPR050879">
    <property type="entry name" value="Acyltransferase_3"/>
</dbReference>
<gene>
    <name evidence="5" type="ORF">OB236_01650</name>
</gene>
<feature type="transmembrane region" description="Helical" evidence="3">
    <location>
        <begin position="268"/>
        <end position="290"/>
    </location>
</feature>
<organism evidence="5 6">
    <name type="scientific">Paenibacillus baimaensis</name>
    <dbReference type="NCBI Taxonomy" id="2982185"/>
    <lineage>
        <taxon>Bacteria</taxon>
        <taxon>Bacillati</taxon>
        <taxon>Bacillota</taxon>
        <taxon>Bacilli</taxon>
        <taxon>Bacillales</taxon>
        <taxon>Paenibacillaceae</taxon>
        <taxon>Paenibacillus</taxon>
    </lineage>
</organism>
<comment type="caution">
    <text evidence="5">The sequence shown here is derived from an EMBL/GenBank/DDBJ whole genome shotgun (WGS) entry which is preliminary data.</text>
</comment>
<evidence type="ECO:0000313" key="6">
    <source>
        <dbReference type="Proteomes" id="UP001652445"/>
    </source>
</evidence>
<proteinExistence type="inferred from homology"/>
<protein>
    <submittedName>
        <fullName evidence="5">Acyltransferase</fullName>
    </submittedName>
</protein>
<dbReference type="RefSeq" id="WP_262682340.1">
    <property type="nucleotide sequence ID" value="NZ_JAOQIO010000006.1"/>
</dbReference>
<feature type="domain" description="Acyltransferase 3" evidence="4">
    <location>
        <begin position="10"/>
        <end position="327"/>
    </location>
</feature>
<dbReference type="EMBL" id="JAOQIO010000006">
    <property type="protein sequence ID" value="MCU6790820.1"/>
    <property type="molecule type" value="Genomic_DNA"/>
</dbReference>
<feature type="transmembrane region" description="Helical" evidence="3">
    <location>
        <begin position="218"/>
        <end position="236"/>
    </location>
</feature>
<keyword evidence="3" id="KW-0472">Membrane</keyword>
<feature type="transmembrane region" description="Helical" evidence="3">
    <location>
        <begin position="242"/>
        <end position="261"/>
    </location>
</feature>
<feature type="transmembrane region" description="Helical" evidence="3">
    <location>
        <begin position="186"/>
        <end position="206"/>
    </location>
</feature>
<comment type="subcellular location">
    <subcellularLocation>
        <location evidence="1">Membrane</location>
    </subcellularLocation>
</comment>
<dbReference type="PANTHER" id="PTHR23028">
    <property type="entry name" value="ACETYLTRANSFERASE"/>
    <property type="match status" value="1"/>
</dbReference>
<keyword evidence="3" id="KW-0812">Transmembrane</keyword>
<reference evidence="5 6" key="1">
    <citation type="submission" date="2022-09" db="EMBL/GenBank/DDBJ databases">
        <authorList>
            <person name="Han X.L."/>
            <person name="Wang Q."/>
            <person name="Lu T."/>
        </authorList>
    </citation>
    <scope>NUCLEOTIDE SEQUENCE [LARGE SCALE GENOMIC DNA]</scope>
    <source>
        <strain evidence="5 6">WQ 127069</strain>
    </source>
</reference>
<comment type="similarity">
    <text evidence="2">Belongs to the acyltransferase 3 family.</text>
</comment>
<evidence type="ECO:0000259" key="4">
    <source>
        <dbReference type="Pfam" id="PF01757"/>
    </source>
</evidence>
<keyword evidence="3" id="KW-1133">Transmembrane helix</keyword>
<feature type="transmembrane region" description="Helical" evidence="3">
    <location>
        <begin position="12"/>
        <end position="30"/>
    </location>
</feature>
<dbReference type="GO" id="GO:0016746">
    <property type="term" value="F:acyltransferase activity"/>
    <property type="evidence" value="ECO:0007669"/>
    <property type="project" value="UniProtKB-KW"/>
</dbReference>
<sequence length="353" mass="39991">MDNRLTIPLIQAARGIAVVLVMLFHTSQLAQKYFHINFLAVSGMDRSGGYAYFFVLTGFLMFTLYHRHFGKAHMWGPFMLKRLLRIYPLYWLVNAAVIPIYFLVPAFGNGYETKPLEIITSLLLLPYSQVPILGVAWSLIYVVFFYLIFSLLFVLNKKTILALFSLWLLIVGFINCGWIHMKDNAWLHFLFDGMHLQFVLGMLIAWTIRRFNLGKGGYSLAAGLMVFPVVWVLRYIDPTFAYPNVLYTIGSSLVLLGIGSMRSAAPSWLGFAQFLGNASYSILLTSLGFLSVTLKLAKAAHLDVWCGPTITTVLCFTIALLLCCMFYWYVERPLVQRLKSMTAAPVYSASTTR</sequence>
<keyword evidence="6" id="KW-1185">Reference proteome</keyword>
<dbReference type="InterPro" id="IPR002656">
    <property type="entry name" value="Acyl_transf_3_dom"/>
</dbReference>
<accession>A0ABT2U859</accession>
<evidence type="ECO:0000256" key="1">
    <source>
        <dbReference type="ARBA" id="ARBA00004370"/>
    </source>
</evidence>
<name>A0ABT2U859_9BACL</name>
<dbReference type="Pfam" id="PF01757">
    <property type="entry name" value="Acyl_transf_3"/>
    <property type="match status" value="1"/>
</dbReference>
<evidence type="ECO:0000256" key="3">
    <source>
        <dbReference type="SAM" id="Phobius"/>
    </source>
</evidence>
<feature type="transmembrane region" description="Helical" evidence="3">
    <location>
        <begin position="50"/>
        <end position="66"/>
    </location>
</feature>
<evidence type="ECO:0000256" key="2">
    <source>
        <dbReference type="ARBA" id="ARBA00007400"/>
    </source>
</evidence>
<dbReference type="Proteomes" id="UP001652445">
    <property type="component" value="Unassembled WGS sequence"/>
</dbReference>
<feature type="transmembrane region" description="Helical" evidence="3">
    <location>
        <begin position="128"/>
        <end position="153"/>
    </location>
</feature>
<keyword evidence="5" id="KW-0012">Acyltransferase</keyword>
<dbReference type="PANTHER" id="PTHR23028:SF131">
    <property type="entry name" value="BLR2367 PROTEIN"/>
    <property type="match status" value="1"/>
</dbReference>
<keyword evidence="5" id="KW-0808">Transferase</keyword>
<feature type="transmembrane region" description="Helical" evidence="3">
    <location>
        <begin position="87"/>
        <end position="108"/>
    </location>
</feature>
<evidence type="ECO:0000313" key="5">
    <source>
        <dbReference type="EMBL" id="MCU6790820.1"/>
    </source>
</evidence>
<feature type="transmembrane region" description="Helical" evidence="3">
    <location>
        <begin position="310"/>
        <end position="330"/>
    </location>
</feature>